<dbReference type="GO" id="GO:0016491">
    <property type="term" value="F:oxidoreductase activity"/>
    <property type="evidence" value="ECO:0007669"/>
    <property type="project" value="UniProtKB-KW"/>
</dbReference>
<dbReference type="Pfam" id="PF02780">
    <property type="entry name" value="Transketolase_C"/>
    <property type="match status" value="1"/>
</dbReference>
<feature type="domain" description="Transketolase-like pyrimidine-binding" evidence="4">
    <location>
        <begin position="22"/>
        <end position="209"/>
    </location>
</feature>
<dbReference type="Gene3D" id="3.40.50.920">
    <property type="match status" value="1"/>
</dbReference>
<dbReference type="EMBL" id="UINC01004488">
    <property type="protein sequence ID" value="SVA14686.1"/>
    <property type="molecule type" value="Genomic_DNA"/>
</dbReference>
<evidence type="ECO:0000256" key="1">
    <source>
        <dbReference type="ARBA" id="ARBA00001964"/>
    </source>
</evidence>
<dbReference type="FunFam" id="3.40.50.970:FF:000001">
    <property type="entry name" value="Pyruvate dehydrogenase E1 beta subunit"/>
    <property type="match status" value="1"/>
</dbReference>
<dbReference type="AlphaFoldDB" id="A0A381TEY3"/>
<comment type="cofactor">
    <cofactor evidence="1">
        <name>thiamine diphosphate</name>
        <dbReference type="ChEBI" id="CHEBI:58937"/>
    </cofactor>
</comment>
<dbReference type="CDD" id="cd07036">
    <property type="entry name" value="TPP_PYR_E1-PDHc-beta_like"/>
    <property type="match status" value="1"/>
</dbReference>
<dbReference type="NCBIfam" id="NF006667">
    <property type="entry name" value="PRK09212.1"/>
    <property type="match status" value="1"/>
</dbReference>
<accession>A0A381TEY3</accession>
<dbReference type="InterPro" id="IPR005475">
    <property type="entry name" value="Transketolase-like_Pyr-bd"/>
</dbReference>
<sequence>MTTHNKINPLGPGYEGVAGKELRFRDAFRDTLRNEMNRDQDVFLMGEDISGGFDRDTKEPLDAWGGPFAATKGLVQEFGPERIRDAPISEAGFVGAAVGAALTGLRPVVDLMYFDFVTVAYDQLLSNAAKSRYMFGGQTRVPMTLFARSGAGTGHAAQHSESFYSMLAHIPGLKVVVPSDPYSVKGLLAAAIRDDDPVFLVNDKKLINLTGFVPDEDYVIELGKGRYMQRGDDVTLVGMSYTSVVCEQAAGQLAETGINAEVIDMMSLSPFDEDILLESVQKTNNVVIVDEDTPRASMASEFAAVIADKAFDHLDAPVKRVTGPHSPVPYNKGLENAFMPQPEDVVGTVRHMLGRD</sequence>
<dbReference type="SMART" id="SM00861">
    <property type="entry name" value="Transket_pyr"/>
    <property type="match status" value="1"/>
</dbReference>
<evidence type="ECO:0000256" key="3">
    <source>
        <dbReference type="ARBA" id="ARBA00023052"/>
    </source>
</evidence>
<gene>
    <name evidence="5" type="ORF">METZ01_LOCUS67540</name>
</gene>
<evidence type="ECO:0000259" key="4">
    <source>
        <dbReference type="SMART" id="SM00861"/>
    </source>
</evidence>
<keyword evidence="3" id="KW-0786">Thiamine pyrophosphate</keyword>
<dbReference type="PANTHER" id="PTHR43257:SF2">
    <property type="entry name" value="PYRUVATE DEHYDROGENASE E1 COMPONENT SUBUNIT BETA"/>
    <property type="match status" value="1"/>
</dbReference>
<keyword evidence="2" id="KW-0560">Oxidoreductase</keyword>
<dbReference type="Pfam" id="PF02779">
    <property type="entry name" value="Transket_pyr"/>
    <property type="match status" value="1"/>
</dbReference>
<reference evidence="5" key="1">
    <citation type="submission" date="2018-05" db="EMBL/GenBank/DDBJ databases">
        <authorList>
            <person name="Lanie J.A."/>
            <person name="Ng W.-L."/>
            <person name="Kazmierczak K.M."/>
            <person name="Andrzejewski T.M."/>
            <person name="Davidsen T.M."/>
            <person name="Wayne K.J."/>
            <person name="Tettelin H."/>
            <person name="Glass J.I."/>
            <person name="Rusch D."/>
            <person name="Podicherti R."/>
            <person name="Tsui H.-C.T."/>
            <person name="Winkler M.E."/>
        </authorList>
    </citation>
    <scope>NUCLEOTIDE SEQUENCE</scope>
</reference>
<dbReference type="InterPro" id="IPR009014">
    <property type="entry name" value="Transketo_C/PFOR_II"/>
</dbReference>
<evidence type="ECO:0000313" key="5">
    <source>
        <dbReference type="EMBL" id="SVA14686.1"/>
    </source>
</evidence>
<dbReference type="InterPro" id="IPR033248">
    <property type="entry name" value="Transketolase_C"/>
</dbReference>
<dbReference type="SUPFAM" id="SSF52518">
    <property type="entry name" value="Thiamin diphosphate-binding fold (THDP-binding)"/>
    <property type="match status" value="1"/>
</dbReference>
<dbReference type="Gene3D" id="3.40.50.970">
    <property type="match status" value="1"/>
</dbReference>
<evidence type="ECO:0000256" key="2">
    <source>
        <dbReference type="ARBA" id="ARBA00023002"/>
    </source>
</evidence>
<dbReference type="PANTHER" id="PTHR43257">
    <property type="entry name" value="PYRUVATE DEHYDROGENASE E1 COMPONENT BETA SUBUNIT"/>
    <property type="match status" value="1"/>
</dbReference>
<dbReference type="SUPFAM" id="SSF52922">
    <property type="entry name" value="TK C-terminal domain-like"/>
    <property type="match status" value="1"/>
</dbReference>
<organism evidence="5">
    <name type="scientific">marine metagenome</name>
    <dbReference type="NCBI Taxonomy" id="408172"/>
    <lineage>
        <taxon>unclassified sequences</taxon>
        <taxon>metagenomes</taxon>
        <taxon>ecological metagenomes</taxon>
    </lineage>
</organism>
<name>A0A381TEY3_9ZZZZ</name>
<protein>
    <recommendedName>
        <fullName evidence="4">Transketolase-like pyrimidine-binding domain-containing protein</fullName>
    </recommendedName>
</protein>
<dbReference type="InterPro" id="IPR029061">
    <property type="entry name" value="THDP-binding"/>
</dbReference>
<proteinExistence type="predicted"/>
<dbReference type="FunFam" id="3.40.50.920:FF:000001">
    <property type="entry name" value="Pyruvate dehydrogenase E1 beta subunit"/>
    <property type="match status" value="1"/>
</dbReference>